<evidence type="ECO:0000256" key="5">
    <source>
        <dbReference type="ARBA" id="ARBA00022475"/>
    </source>
</evidence>
<comment type="catalytic activity">
    <reaction evidence="11 12">
        <text>di-trans,octa-cis-undecaprenyl diphosphate + H2O = di-trans,octa-cis-undecaprenyl phosphate + phosphate + H(+)</text>
        <dbReference type="Rhea" id="RHEA:28094"/>
        <dbReference type="ChEBI" id="CHEBI:15377"/>
        <dbReference type="ChEBI" id="CHEBI:15378"/>
        <dbReference type="ChEBI" id="CHEBI:43474"/>
        <dbReference type="ChEBI" id="CHEBI:58405"/>
        <dbReference type="ChEBI" id="CHEBI:60392"/>
        <dbReference type="EC" id="3.6.1.27"/>
    </reaction>
</comment>
<dbReference type="GO" id="GO:0050380">
    <property type="term" value="F:undecaprenyl-diphosphatase activity"/>
    <property type="evidence" value="ECO:0007669"/>
    <property type="project" value="UniProtKB-UniRule"/>
</dbReference>
<evidence type="ECO:0000256" key="11">
    <source>
        <dbReference type="ARBA" id="ARBA00047594"/>
    </source>
</evidence>
<keyword evidence="7 12" id="KW-0378">Hydrolase</keyword>
<gene>
    <name evidence="12" type="primary">uppP</name>
    <name evidence="13" type="ORF">AC477_06085</name>
</gene>
<evidence type="ECO:0000256" key="1">
    <source>
        <dbReference type="ARBA" id="ARBA00004651"/>
    </source>
</evidence>
<feature type="transmembrane region" description="Helical" evidence="12">
    <location>
        <begin position="79"/>
        <end position="100"/>
    </location>
</feature>
<protein>
    <recommendedName>
        <fullName evidence="4 12">Undecaprenyl-diphosphatase</fullName>
        <ecNumber evidence="3 12">3.6.1.27</ecNumber>
    </recommendedName>
    <alternativeName>
        <fullName evidence="10 12">Undecaprenyl pyrophosphate phosphatase</fullName>
    </alternativeName>
</protein>
<accession>A0A0M0BLR0</accession>
<evidence type="ECO:0000256" key="2">
    <source>
        <dbReference type="ARBA" id="ARBA00010621"/>
    </source>
</evidence>
<evidence type="ECO:0000256" key="12">
    <source>
        <dbReference type="HAMAP-Rule" id="MF_01006"/>
    </source>
</evidence>
<proteinExistence type="inferred from homology"/>
<sequence>MTIIEALILAIIQGLTEWLPVSSSGHLVIAQQFLGLNPPLIFDLLLHIGTLVVVIMAFRKDILNILKTLVKRDLSSTEGKLAFFIVVGSVPIAILGVLFRENIEQLFSNILAVGVALLINGGVLFFSEKRKGNKKMGTLDSILIGIAQAAALIPGLSRSGLTVSTGLLNKIDKQTAFRYSFLLSIPAILGATLFEFRDIAAINIELTSIVVATVLSMIVGYVSLKMLHRIVMSERFHLFAYYCTIVGGAIIIYTIFQ</sequence>
<dbReference type="PANTHER" id="PTHR30622:SF2">
    <property type="entry name" value="UNDECAPRENYL-DIPHOSPHATASE"/>
    <property type="match status" value="1"/>
</dbReference>
<dbReference type="GO" id="GO:0005886">
    <property type="term" value="C:plasma membrane"/>
    <property type="evidence" value="ECO:0007669"/>
    <property type="project" value="UniProtKB-SubCell"/>
</dbReference>
<evidence type="ECO:0000256" key="4">
    <source>
        <dbReference type="ARBA" id="ARBA00021581"/>
    </source>
</evidence>
<dbReference type="Pfam" id="PF02673">
    <property type="entry name" value="BacA"/>
    <property type="match status" value="1"/>
</dbReference>
<dbReference type="PATRIC" id="fig|1685124.3.peg.1256"/>
<organism evidence="13 14">
    <name type="scientific">miscellaneous Crenarchaeota group-1 archaeon SG8-32-1</name>
    <dbReference type="NCBI Taxonomy" id="1685124"/>
    <lineage>
        <taxon>Archaea</taxon>
        <taxon>Candidatus Bathyarchaeota</taxon>
        <taxon>MCG-1</taxon>
    </lineage>
</organism>
<keyword evidence="5 12" id="KW-1003">Cell membrane</keyword>
<feature type="transmembrane region" description="Helical" evidence="12">
    <location>
        <begin position="236"/>
        <end position="256"/>
    </location>
</feature>
<evidence type="ECO:0000256" key="3">
    <source>
        <dbReference type="ARBA" id="ARBA00012374"/>
    </source>
</evidence>
<keyword evidence="9 12" id="KW-0472">Membrane</keyword>
<dbReference type="HAMAP" id="MF_01006">
    <property type="entry name" value="Undec_diphosphatase"/>
    <property type="match status" value="1"/>
</dbReference>
<comment type="function">
    <text evidence="12">Catalyzes the dephosphorylation of undecaprenyl diphosphate (UPP).</text>
</comment>
<evidence type="ECO:0000256" key="9">
    <source>
        <dbReference type="ARBA" id="ARBA00023136"/>
    </source>
</evidence>
<feature type="transmembrane region" description="Helical" evidence="12">
    <location>
        <begin position="40"/>
        <end position="58"/>
    </location>
</feature>
<feature type="transmembrane region" description="Helical" evidence="12">
    <location>
        <begin position="176"/>
        <end position="194"/>
    </location>
</feature>
<evidence type="ECO:0000256" key="6">
    <source>
        <dbReference type="ARBA" id="ARBA00022692"/>
    </source>
</evidence>
<reference evidence="13 14" key="1">
    <citation type="submission" date="2015-06" db="EMBL/GenBank/DDBJ databases">
        <title>New insights into the roles of widespread benthic archaea in carbon and nitrogen cycling.</title>
        <authorList>
            <person name="Lazar C.S."/>
            <person name="Baker B.J."/>
            <person name="Seitz K.W."/>
            <person name="Hyde A.S."/>
            <person name="Dick G.J."/>
            <person name="Hinrichs K.-U."/>
            <person name="Teske A.P."/>
        </authorList>
    </citation>
    <scope>NUCLEOTIDE SEQUENCE [LARGE SCALE GENOMIC DNA]</scope>
    <source>
        <strain evidence="13">SG8-32-1</strain>
    </source>
</reference>
<dbReference type="InterPro" id="IPR003824">
    <property type="entry name" value="UppP"/>
</dbReference>
<comment type="similarity">
    <text evidence="2 12">Belongs to the UppP family.</text>
</comment>
<name>A0A0M0BLR0_9ARCH</name>
<dbReference type="EMBL" id="LFWU01000162">
    <property type="protein sequence ID" value="KON29295.1"/>
    <property type="molecule type" value="Genomic_DNA"/>
</dbReference>
<evidence type="ECO:0000256" key="8">
    <source>
        <dbReference type="ARBA" id="ARBA00022989"/>
    </source>
</evidence>
<evidence type="ECO:0000313" key="13">
    <source>
        <dbReference type="EMBL" id="KON29295.1"/>
    </source>
</evidence>
<keyword evidence="6 12" id="KW-0812">Transmembrane</keyword>
<dbReference type="PANTHER" id="PTHR30622">
    <property type="entry name" value="UNDECAPRENYL-DIPHOSPHATASE"/>
    <property type="match status" value="1"/>
</dbReference>
<evidence type="ECO:0000256" key="10">
    <source>
        <dbReference type="ARBA" id="ARBA00032707"/>
    </source>
</evidence>
<dbReference type="Proteomes" id="UP000037237">
    <property type="component" value="Unassembled WGS sequence"/>
</dbReference>
<comment type="caution">
    <text evidence="13">The sequence shown here is derived from an EMBL/GenBank/DDBJ whole genome shotgun (WGS) entry which is preliminary data.</text>
</comment>
<evidence type="ECO:0000256" key="7">
    <source>
        <dbReference type="ARBA" id="ARBA00022801"/>
    </source>
</evidence>
<dbReference type="EC" id="3.6.1.27" evidence="3 12"/>
<keyword evidence="8 12" id="KW-1133">Transmembrane helix</keyword>
<dbReference type="AlphaFoldDB" id="A0A0M0BLR0"/>
<feature type="transmembrane region" description="Helical" evidence="12">
    <location>
        <begin position="206"/>
        <end position="224"/>
    </location>
</feature>
<evidence type="ECO:0000313" key="14">
    <source>
        <dbReference type="Proteomes" id="UP000037237"/>
    </source>
</evidence>
<feature type="transmembrane region" description="Helical" evidence="12">
    <location>
        <begin position="106"/>
        <end position="126"/>
    </location>
</feature>
<comment type="subcellular location">
    <subcellularLocation>
        <location evidence="1 12">Cell membrane</location>
        <topology evidence="1 12">Multi-pass membrane protein</topology>
    </subcellularLocation>
</comment>